<evidence type="ECO:0000256" key="5">
    <source>
        <dbReference type="SAM" id="Phobius"/>
    </source>
</evidence>
<dbReference type="EMBL" id="CAJVPV010004748">
    <property type="protein sequence ID" value="CAG8578351.1"/>
    <property type="molecule type" value="Genomic_DNA"/>
</dbReference>
<dbReference type="OrthoDB" id="202234at2759"/>
<dbReference type="CDD" id="cd07989">
    <property type="entry name" value="LPLAT_AGPAT-like"/>
    <property type="match status" value="1"/>
</dbReference>
<dbReference type="GO" id="GO:0003841">
    <property type="term" value="F:1-acylglycerol-3-phosphate O-acyltransferase activity"/>
    <property type="evidence" value="ECO:0007669"/>
    <property type="project" value="UniProtKB-UniRule"/>
</dbReference>
<feature type="transmembrane region" description="Helical" evidence="5">
    <location>
        <begin position="131"/>
        <end position="150"/>
    </location>
</feature>
<evidence type="ECO:0000256" key="3">
    <source>
        <dbReference type="ARBA" id="ARBA00023315"/>
    </source>
</evidence>
<keyword evidence="5" id="KW-0472">Membrane</keyword>
<dbReference type="InterPro" id="IPR004552">
    <property type="entry name" value="AGP_acyltrans"/>
</dbReference>
<sequence>MTLDSLLTQLPLIAIVTIPALVIGSRLSTQIQFIVKANICLFFILFFSAFGTIVAIIFALIGKRGLINWVTARGYAYIAGGAVGISYRVDGEEHMNTERPAIYICNHQSAGDLFVLGRIFPKNCVVVSKSSLKFVPIMGMFMILGQAVFLDRKNHNGAVSALSKAAQDIKRLKISAFVFPEGTRARLEEADLLPFKKGAFHMAVQAGIPIIPIVVANYSDIYSSRQRIFRGGQIHIKVLPSIETTGIDVDDKDQINDLAKKAREIMLKTLKEITPDTNGAAKRSDL</sequence>
<dbReference type="PANTHER" id="PTHR10434">
    <property type="entry name" value="1-ACYL-SN-GLYCEROL-3-PHOSPHATE ACYLTRANSFERASE"/>
    <property type="match status" value="1"/>
</dbReference>
<evidence type="ECO:0000313" key="7">
    <source>
        <dbReference type="EMBL" id="CAG8578351.1"/>
    </source>
</evidence>
<evidence type="ECO:0000256" key="2">
    <source>
        <dbReference type="ARBA" id="ARBA00022679"/>
    </source>
</evidence>
<keyword evidence="5" id="KW-1133">Transmembrane helix</keyword>
<dbReference type="EC" id="2.3.1.51" evidence="4"/>
<dbReference type="PANTHER" id="PTHR10434:SF11">
    <property type="entry name" value="1-ACYL-SN-GLYCEROL-3-PHOSPHATE ACYLTRANSFERASE"/>
    <property type="match status" value="1"/>
</dbReference>
<evidence type="ECO:0000259" key="6">
    <source>
        <dbReference type="SMART" id="SM00563"/>
    </source>
</evidence>
<gene>
    <name evidence="7" type="ORF">AMORRO_LOCUS6791</name>
</gene>
<dbReference type="SUPFAM" id="SSF69593">
    <property type="entry name" value="Glycerol-3-phosphate (1)-acyltransferase"/>
    <property type="match status" value="1"/>
</dbReference>
<evidence type="ECO:0000313" key="8">
    <source>
        <dbReference type="Proteomes" id="UP000789342"/>
    </source>
</evidence>
<keyword evidence="8" id="KW-1185">Reference proteome</keyword>
<dbReference type="GO" id="GO:0006654">
    <property type="term" value="P:phosphatidic acid biosynthetic process"/>
    <property type="evidence" value="ECO:0007669"/>
    <property type="project" value="TreeGrafter"/>
</dbReference>
<comment type="similarity">
    <text evidence="1 4">Belongs to the 1-acyl-sn-glycerol-3-phosphate acyltransferase family.</text>
</comment>
<comment type="domain">
    <text evidence="4">The HXXXXD motif is essential for acyltransferase activity and may constitute the binding site for the phosphate moiety of the glycerol-3-phosphate.</text>
</comment>
<comment type="catalytic activity">
    <reaction evidence="4">
        <text>a 1-acyl-sn-glycero-3-phosphate + an acyl-CoA = a 1,2-diacyl-sn-glycero-3-phosphate + CoA</text>
        <dbReference type="Rhea" id="RHEA:19709"/>
        <dbReference type="ChEBI" id="CHEBI:57287"/>
        <dbReference type="ChEBI" id="CHEBI:57970"/>
        <dbReference type="ChEBI" id="CHEBI:58342"/>
        <dbReference type="ChEBI" id="CHEBI:58608"/>
        <dbReference type="EC" id="2.3.1.51"/>
    </reaction>
</comment>
<keyword evidence="4" id="KW-1208">Phospholipid metabolism</keyword>
<keyword evidence="4" id="KW-0594">Phospholipid biosynthesis</keyword>
<keyword evidence="5" id="KW-0812">Transmembrane</keyword>
<dbReference type="SMART" id="SM00563">
    <property type="entry name" value="PlsC"/>
    <property type="match status" value="1"/>
</dbReference>
<dbReference type="Pfam" id="PF01553">
    <property type="entry name" value="Acyltransferase"/>
    <property type="match status" value="1"/>
</dbReference>
<keyword evidence="4" id="KW-0443">Lipid metabolism</keyword>
<keyword evidence="3 4" id="KW-0012">Acyltransferase</keyword>
<dbReference type="GO" id="GO:0005783">
    <property type="term" value="C:endoplasmic reticulum"/>
    <property type="evidence" value="ECO:0007669"/>
    <property type="project" value="TreeGrafter"/>
</dbReference>
<organism evidence="7 8">
    <name type="scientific">Acaulospora morrowiae</name>
    <dbReference type="NCBI Taxonomy" id="94023"/>
    <lineage>
        <taxon>Eukaryota</taxon>
        <taxon>Fungi</taxon>
        <taxon>Fungi incertae sedis</taxon>
        <taxon>Mucoromycota</taxon>
        <taxon>Glomeromycotina</taxon>
        <taxon>Glomeromycetes</taxon>
        <taxon>Diversisporales</taxon>
        <taxon>Acaulosporaceae</taxon>
        <taxon>Acaulospora</taxon>
    </lineage>
</organism>
<dbReference type="AlphaFoldDB" id="A0A9N9G3X3"/>
<proteinExistence type="inferred from homology"/>
<dbReference type="Proteomes" id="UP000789342">
    <property type="component" value="Unassembled WGS sequence"/>
</dbReference>
<keyword evidence="2 4" id="KW-0808">Transferase</keyword>
<comment type="caution">
    <text evidence="7">The sequence shown here is derived from an EMBL/GenBank/DDBJ whole genome shotgun (WGS) entry which is preliminary data.</text>
</comment>
<evidence type="ECO:0000256" key="1">
    <source>
        <dbReference type="ARBA" id="ARBA00008655"/>
    </source>
</evidence>
<name>A0A9N9G3X3_9GLOM</name>
<protein>
    <recommendedName>
        <fullName evidence="4">1-acyl-sn-glycerol-3-phosphate acyltransferase</fullName>
        <ecNumber evidence="4">2.3.1.51</ecNumber>
    </recommendedName>
</protein>
<accession>A0A9N9G3X3</accession>
<keyword evidence="4" id="KW-0444">Lipid biosynthesis</keyword>
<dbReference type="InterPro" id="IPR002123">
    <property type="entry name" value="Plipid/glycerol_acylTrfase"/>
</dbReference>
<feature type="domain" description="Phospholipid/glycerol acyltransferase" evidence="6">
    <location>
        <begin position="101"/>
        <end position="218"/>
    </location>
</feature>
<feature type="transmembrane region" description="Helical" evidence="5">
    <location>
        <begin position="39"/>
        <end position="61"/>
    </location>
</feature>
<dbReference type="GO" id="GO:0016020">
    <property type="term" value="C:membrane"/>
    <property type="evidence" value="ECO:0007669"/>
    <property type="project" value="InterPro"/>
</dbReference>
<reference evidence="7" key="1">
    <citation type="submission" date="2021-06" db="EMBL/GenBank/DDBJ databases">
        <authorList>
            <person name="Kallberg Y."/>
            <person name="Tangrot J."/>
            <person name="Rosling A."/>
        </authorList>
    </citation>
    <scope>NUCLEOTIDE SEQUENCE</scope>
    <source>
        <strain evidence="7">CL551</strain>
    </source>
</reference>
<feature type="transmembrane region" description="Helical" evidence="5">
    <location>
        <begin position="6"/>
        <end position="27"/>
    </location>
</feature>
<evidence type="ECO:0000256" key="4">
    <source>
        <dbReference type="RuleBase" id="RU361267"/>
    </source>
</evidence>
<dbReference type="NCBIfam" id="TIGR00530">
    <property type="entry name" value="AGP_acyltrn"/>
    <property type="match status" value="1"/>
</dbReference>